<name>A0ABT7E4E7_9NEIS</name>
<accession>A0ABT7E4E7</accession>
<comment type="caution">
    <text evidence="1">The sequence shown here is derived from an EMBL/GenBank/DDBJ whole genome shotgun (WGS) entry which is preliminary data.</text>
</comment>
<dbReference type="RefSeq" id="WP_284103487.1">
    <property type="nucleotide sequence ID" value="NZ_JARRAF010000229.1"/>
</dbReference>
<feature type="non-terminal residue" evidence="1">
    <location>
        <position position="115"/>
    </location>
</feature>
<feature type="non-terminal residue" evidence="1">
    <location>
        <position position="1"/>
    </location>
</feature>
<evidence type="ECO:0000313" key="1">
    <source>
        <dbReference type="EMBL" id="MDK2127192.1"/>
    </source>
</evidence>
<dbReference type="Proteomes" id="UP001172778">
    <property type="component" value="Unassembled WGS sequence"/>
</dbReference>
<keyword evidence="2" id="KW-1185">Reference proteome</keyword>
<dbReference type="EMBL" id="JARRAF010000229">
    <property type="protein sequence ID" value="MDK2127192.1"/>
    <property type="molecule type" value="Genomic_DNA"/>
</dbReference>
<proteinExistence type="predicted"/>
<sequence>TPTPAAGQPVELGKEILFGGAGGAAPPEYRFDLPEDRLLWLDSPESAERPLTWSAPQGKTSLQVPGYLNGGEILYGSSALGWAQAGPHRLSLPATGGAYRFSVHSSAEAASLQPD</sequence>
<reference evidence="1" key="1">
    <citation type="submission" date="2023-03" db="EMBL/GenBank/DDBJ databases">
        <title>Chitinimonas shenzhenensis gen. nov., sp. nov., a novel member of family Burkholderiaceae isolated from activated sludge collected in Shen Zhen, China.</title>
        <authorList>
            <person name="Wang X."/>
        </authorList>
    </citation>
    <scope>NUCLEOTIDE SEQUENCE</scope>
    <source>
        <strain evidence="1">DQS-5</strain>
    </source>
</reference>
<evidence type="ECO:0000313" key="2">
    <source>
        <dbReference type="Proteomes" id="UP001172778"/>
    </source>
</evidence>
<organism evidence="1 2">
    <name type="scientific">Parachitinimonas caeni</name>
    <dbReference type="NCBI Taxonomy" id="3031301"/>
    <lineage>
        <taxon>Bacteria</taxon>
        <taxon>Pseudomonadati</taxon>
        <taxon>Pseudomonadota</taxon>
        <taxon>Betaproteobacteria</taxon>
        <taxon>Neisseriales</taxon>
        <taxon>Chitinibacteraceae</taxon>
        <taxon>Parachitinimonas</taxon>
    </lineage>
</organism>
<protein>
    <submittedName>
        <fullName evidence="1">Uncharacterized protein</fullName>
    </submittedName>
</protein>
<gene>
    <name evidence="1" type="ORF">PZA18_24455</name>
</gene>